<comment type="function">
    <text evidence="5">Part of the twin-arginine translocation (Tat) system that transports large folded proteins containing a characteristic twin-arginine motif in their signal peptide across membranes. Together with TatB, TatC is part of a receptor directly interacting with Tat signal peptides.</text>
</comment>
<evidence type="ECO:0000313" key="8">
    <source>
        <dbReference type="Proteomes" id="UP000054698"/>
    </source>
</evidence>
<accession>A0A0W0TMQ9</accession>
<feature type="transmembrane region" description="Helical" evidence="5">
    <location>
        <begin position="183"/>
        <end position="199"/>
    </location>
</feature>
<dbReference type="AlphaFoldDB" id="A0A0W0TMQ9"/>
<dbReference type="GO" id="GO:0033281">
    <property type="term" value="C:TAT protein transport complex"/>
    <property type="evidence" value="ECO:0007669"/>
    <property type="project" value="UniProtKB-UniRule"/>
</dbReference>
<keyword evidence="5" id="KW-0811">Translocation</keyword>
<reference evidence="6 8" key="1">
    <citation type="submission" date="2015-11" db="EMBL/GenBank/DDBJ databases">
        <title>Genomic analysis of 38 Legionella species identifies large and diverse effector repertoires.</title>
        <authorList>
            <person name="Burstein D."/>
            <person name="Amaro F."/>
            <person name="Zusman T."/>
            <person name="Lifshitz Z."/>
            <person name="Cohen O."/>
            <person name="Gilbert J.A."/>
            <person name="Pupko T."/>
            <person name="Shuman H.A."/>
            <person name="Segal G."/>
        </authorList>
    </citation>
    <scope>NUCLEOTIDE SEQUENCE [LARGE SCALE GENOMIC DNA]</scope>
    <source>
        <strain evidence="6 8">WO-44C</strain>
    </source>
</reference>
<dbReference type="GO" id="GO:0065002">
    <property type="term" value="P:intracellular protein transmembrane transport"/>
    <property type="evidence" value="ECO:0007669"/>
    <property type="project" value="TreeGrafter"/>
</dbReference>
<dbReference type="PATRIC" id="fig|453.4.peg.1950"/>
<protein>
    <recommendedName>
        <fullName evidence="5">Sec-independent protein translocase protein TatC</fullName>
    </recommendedName>
</protein>
<evidence type="ECO:0000313" key="7">
    <source>
        <dbReference type="EMBL" id="SPX60903.1"/>
    </source>
</evidence>
<feature type="transmembrane region" description="Helical" evidence="5">
    <location>
        <begin position="104"/>
        <end position="129"/>
    </location>
</feature>
<evidence type="ECO:0000313" key="6">
    <source>
        <dbReference type="EMBL" id="KTC96863.1"/>
    </source>
</evidence>
<dbReference type="EMBL" id="UASS01000013">
    <property type="protein sequence ID" value="SPX60903.1"/>
    <property type="molecule type" value="Genomic_DNA"/>
</dbReference>
<keyword evidence="2 5" id="KW-0812">Transmembrane</keyword>
<keyword evidence="5" id="KW-0813">Transport</keyword>
<feature type="transmembrane region" description="Helical" evidence="5">
    <location>
        <begin position="70"/>
        <end position="92"/>
    </location>
</feature>
<comment type="subunit">
    <text evidence="5">The Tat system comprises two distinct complexes: a TatABC complex, containing multiple copies of TatA, TatB and TatC subunits, and a separate TatA complex, containing only TatA subunits. Substrates initially bind to the TatABC complex, which probably triggers association of the separate TatA complex to form the active translocon.</text>
</comment>
<dbReference type="RefSeq" id="WP_058445928.1">
    <property type="nucleotide sequence ID" value="NZ_CAAAHT010000002.1"/>
</dbReference>
<dbReference type="HAMAP" id="MF_00902">
    <property type="entry name" value="TatC"/>
    <property type="match status" value="1"/>
</dbReference>
<dbReference type="GO" id="GO:0043953">
    <property type="term" value="P:protein transport by the Tat complex"/>
    <property type="evidence" value="ECO:0007669"/>
    <property type="project" value="UniProtKB-UniRule"/>
</dbReference>
<dbReference type="InterPro" id="IPR002033">
    <property type="entry name" value="TatC"/>
</dbReference>
<keyword evidence="8" id="KW-1185">Reference proteome</keyword>
<feature type="transmembrane region" description="Helical" evidence="5">
    <location>
        <begin position="12"/>
        <end position="38"/>
    </location>
</feature>
<sequence>MLSHLLELRKRALHIIITFFSFFLLFFFCANDLFHALISPLINALPKEDSLIATQITSPVLTPIKLAADAAMLCTAPFALLQLWCFVAPGLYRHERYNLRGALTGSLLLFVLGVLFCFYLVLPFMFQFFAKAVPLGVKFMPDMTYALDFITRMLLLFGFCFQVPLLCLTLVRLGWIDVHALKKVRPYVIVAAFTIGMLLTPPDVFSQIMLAVPLCLLYELGIILAKYTPSKIISNYDEITK</sequence>
<keyword evidence="5" id="KW-0653">Protein transport</keyword>
<proteinExistence type="inferred from homology"/>
<gene>
    <name evidence="5 7" type="primary">tatC</name>
    <name evidence="6" type="ORF">Lfee_1775</name>
    <name evidence="7" type="ORF">NCTC12022_01640</name>
</gene>
<dbReference type="GO" id="GO:0009977">
    <property type="term" value="F:proton motive force dependent protein transmembrane transporter activity"/>
    <property type="evidence" value="ECO:0007669"/>
    <property type="project" value="TreeGrafter"/>
</dbReference>
<evidence type="ECO:0000256" key="1">
    <source>
        <dbReference type="ARBA" id="ARBA00004141"/>
    </source>
</evidence>
<dbReference type="PANTHER" id="PTHR30371">
    <property type="entry name" value="SEC-INDEPENDENT PROTEIN TRANSLOCASE PROTEIN TATC"/>
    <property type="match status" value="1"/>
</dbReference>
<name>A0A0W0TMQ9_9GAMM</name>
<keyword evidence="5" id="KW-1003">Cell membrane</keyword>
<dbReference type="PRINTS" id="PR01840">
    <property type="entry name" value="TATCFAMILY"/>
</dbReference>
<organism evidence="6 8">
    <name type="scientific">Legionella feeleii</name>
    <dbReference type="NCBI Taxonomy" id="453"/>
    <lineage>
        <taxon>Bacteria</taxon>
        <taxon>Pseudomonadati</taxon>
        <taxon>Pseudomonadota</taxon>
        <taxon>Gammaproteobacteria</taxon>
        <taxon>Legionellales</taxon>
        <taxon>Legionellaceae</taxon>
        <taxon>Legionella</taxon>
    </lineage>
</organism>
<feature type="transmembrane region" description="Helical" evidence="5">
    <location>
        <begin position="149"/>
        <end position="171"/>
    </location>
</feature>
<dbReference type="STRING" id="453.Lfee_1775"/>
<feature type="transmembrane region" description="Helical" evidence="5">
    <location>
        <begin position="205"/>
        <end position="225"/>
    </location>
</feature>
<dbReference type="PANTHER" id="PTHR30371:SF0">
    <property type="entry name" value="SEC-INDEPENDENT PROTEIN TRANSLOCASE PROTEIN TATC, CHLOROPLASTIC-RELATED"/>
    <property type="match status" value="1"/>
</dbReference>
<evidence type="ECO:0000256" key="3">
    <source>
        <dbReference type="ARBA" id="ARBA00022989"/>
    </source>
</evidence>
<comment type="similarity">
    <text evidence="5">Belongs to the TatC family.</text>
</comment>
<dbReference type="Proteomes" id="UP000054698">
    <property type="component" value="Unassembled WGS sequence"/>
</dbReference>
<evidence type="ECO:0000256" key="5">
    <source>
        <dbReference type="HAMAP-Rule" id="MF_00902"/>
    </source>
</evidence>
<keyword evidence="4 5" id="KW-0472">Membrane</keyword>
<dbReference type="NCBIfam" id="TIGR00945">
    <property type="entry name" value="tatC"/>
    <property type="match status" value="1"/>
</dbReference>
<comment type="subcellular location">
    <subcellularLocation>
        <location evidence="5">Cell membrane</location>
        <topology evidence="5">Multi-pass membrane protein</topology>
    </subcellularLocation>
    <subcellularLocation>
        <location evidence="1">Membrane</location>
        <topology evidence="1">Multi-pass membrane protein</topology>
    </subcellularLocation>
</comment>
<dbReference type="EMBL" id="LNYB01000080">
    <property type="protein sequence ID" value="KTC96863.1"/>
    <property type="molecule type" value="Genomic_DNA"/>
</dbReference>
<evidence type="ECO:0000256" key="4">
    <source>
        <dbReference type="ARBA" id="ARBA00023136"/>
    </source>
</evidence>
<dbReference type="Pfam" id="PF00902">
    <property type="entry name" value="TatC"/>
    <property type="match status" value="1"/>
</dbReference>
<evidence type="ECO:0000313" key="9">
    <source>
        <dbReference type="Proteomes" id="UP000251942"/>
    </source>
</evidence>
<evidence type="ECO:0000256" key="2">
    <source>
        <dbReference type="ARBA" id="ARBA00022692"/>
    </source>
</evidence>
<keyword evidence="3 5" id="KW-1133">Transmembrane helix</keyword>
<dbReference type="Proteomes" id="UP000251942">
    <property type="component" value="Unassembled WGS sequence"/>
</dbReference>
<reference evidence="7 9" key="2">
    <citation type="submission" date="2018-06" db="EMBL/GenBank/DDBJ databases">
        <authorList>
            <consortium name="Pathogen Informatics"/>
            <person name="Doyle S."/>
        </authorList>
    </citation>
    <scope>NUCLEOTIDE SEQUENCE [LARGE SCALE GENOMIC DNA]</scope>
    <source>
        <strain evidence="7 9">NCTC12022</strain>
    </source>
</reference>
<dbReference type="OrthoDB" id="9777044at2"/>